<name>D9S0U5_THEOJ</name>
<feature type="domain" description="EamA" evidence="8">
    <location>
        <begin position="154"/>
        <end position="295"/>
    </location>
</feature>
<evidence type="ECO:0000256" key="2">
    <source>
        <dbReference type="ARBA" id="ARBA00007362"/>
    </source>
</evidence>
<dbReference type="HOGENOM" id="CLU_033863_4_0_9"/>
<dbReference type="Gene3D" id="1.10.3730.20">
    <property type="match status" value="2"/>
</dbReference>
<dbReference type="InterPro" id="IPR000620">
    <property type="entry name" value="EamA_dom"/>
</dbReference>
<feature type="domain" description="EamA" evidence="8">
    <location>
        <begin position="7"/>
        <end position="140"/>
    </location>
</feature>
<dbReference type="GO" id="GO:0005886">
    <property type="term" value="C:plasma membrane"/>
    <property type="evidence" value="ECO:0007669"/>
    <property type="project" value="UniProtKB-SubCell"/>
</dbReference>
<feature type="transmembrane region" description="Helical" evidence="7">
    <location>
        <begin position="9"/>
        <end position="26"/>
    </location>
</feature>
<dbReference type="InterPro" id="IPR037185">
    <property type="entry name" value="EmrE-like"/>
</dbReference>
<feature type="transmembrane region" description="Helical" evidence="7">
    <location>
        <begin position="151"/>
        <end position="170"/>
    </location>
</feature>
<feature type="transmembrane region" description="Helical" evidence="7">
    <location>
        <begin position="38"/>
        <end position="61"/>
    </location>
</feature>
<keyword evidence="10" id="KW-1185">Reference proteome</keyword>
<proteinExistence type="inferred from homology"/>
<protein>
    <recommendedName>
        <fullName evidence="8">EamA domain-containing protein</fullName>
    </recommendedName>
</protein>
<keyword evidence="4 7" id="KW-0812">Transmembrane</keyword>
<dbReference type="Proteomes" id="UP000000272">
    <property type="component" value="Chromosome"/>
</dbReference>
<gene>
    <name evidence="9" type="ordered locus">Toce_0328</name>
</gene>
<dbReference type="STRING" id="555079.Toce_0328"/>
<evidence type="ECO:0000256" key="3">
    <source>
        <dbReference type="ARBA" id="ARBA00022475"/>
    </source>
</evidence>
<evidence type="ECO:0000256" key="7">
    <source>
        <dbReference type="SAM" id="Phobius"/>
    </source>
</evidence>
<keyword evidence="5 7" id="KW-1133">Transmembrane helix</keyword>
<sequence length="317" mass="34106">MNLDKVKGYLAGVGFSSIFGFSFMFTKNALERVDPFRFIGFRFALAAFTIGLLAATGVIKFSLRGKSLAPLLAVAFLQPVCYFTFETMGVNLTSSSQAGMMMALIPIFVAILSALVLKERPSLAQAFFIILSVTGVIIIAAFQGVNGGGANLHGLLFLTGAVLSAAFYNIASRRFSTKYTPFEVTFVMMWVGALFFNTVAFILHLKSGNPGTFLAPLTDGRVLVSLFYLGIGSSVIAFFLVNYSLSRLSASQSAVFSNLTTVISILAGVAFRGEPFFWYHAAGALMILAGVWGTNYFSRSPEQTKKSPGFGESSSIE</sequence>
<feature type="transmembrane region" description="Helical" evidence="7">
    <location>
        <begin position="182"/>
        <end position="203"/>
    </location>
</feature>
<dbReference type="AlphaFoldDB" id="D9S0U5"/>
<feature type="transmembrane region" description="Helical" evidence="7">
    <location>
        <begin position="124"/>
        <end position="145"/>
    </location>
</feature>
<accession>D9S0U5</accession>
<dbReference type="RefSeq" id="WP_013275159.1">
    <property type="nucleotide sequence ID" value="NC_014377.1"/>
</dbReference>
<feature type="transmembrane region" description="Helical" evidence="7">
    <location>
        <begin position="277"/>
        <end position="297"/>
    </location>
</feature>
<evidence type="ECO:0000313" key="9">
    <source>
        <dbReference type="EMBL" id="ADL07109.1"/>
    </source>
</evidence>
<comment type="similarity">
    <text evidence="2">Belongs to the EamA transporter family.</text>
</comment>
<comment type="subcellular location">
    <subcellularLocation>
        <location evidence="1">Cell membrane</location>
        <topology evidence="1">Multi-pass membrane protein</topology>
    </subcellularLocation>
</comment>
<dbReference type="Pfam" id="PF00892">
    <property type="entry name" value="EamA"/>
    <property type="match status" value="2"/>
</dbReference>
<keyword evidence="6 7" id="KW-0472">Membrane</keyword>
<dbReference type="EMBL" id="CP002131">
    <property type="protein sequence ID" value="ADL07109.1"/>
    <property type="molecule type" value="Genomic_DNA"/>
</dbReference>
<reference evidence="9 10" key="1">
    <citation type="journal article" date="2010" name="Stand. Genomic Sci.">
        <title>Complete genome sequence of Thermosediminibacter oceani type strain (JW/IW-1228P).</title>
        <authorList>
            <person name="Pitluck S."/>
            <person name="Yasawong M."/>
            <person name="Munk C."/>
            <person name="Nolan M."/>
            <person name="Lapidus A."/>
            <person name="Lucas S."/>
            <person name="Glavina Del Rio T."/>
            <person name="Tice H."/>
            <person name="Cheng J.F."/>
            <person name="Bruce D."/>
            <person name="Detter C."/>
            <person name="Tapia R."/>
            <person name="Han C."/>
            <person name="Goodwin L."/>
            <person name="Liolios K."/>
            <person name="Ivanova N."/>
            <person name="Mavromatis K."/>
            <person name="Mikhailova N."/>
            <person name="Pati A."/>
            <person name="Chen A."/>
            <person name="Palaniappan K."/>
            <person name="Land M."/>
            <person name="Hauser L."/>
            <person name="Chang Y.J."/>
            <person name="Jeffries C.D."/>
            <person name="Rohde M."/>
            <person name="Spring S."/>
            <person name="Sikorski J."/>
            <person name="Goker M."/>
            <person name="Woyke T."/>
            <person name="Bristow J."/>
            <person name="Eisen J.A."/>
            <person name="Markowitz V."/>
            <person name="Hugenholtz P."/>
            <person name="Kyrpides N.C."/>
            <person name="Klenk H.P."/>
        </authorList>
    </citation>
    <scope>NUCLEOTIDE SEQUENCE [LARGE SCALE GENOMIC DNA]</scope>
    <source>
        <strain evidence="10">ATCC BAA-1034 / DSM 16646 / JW/IW-1228P</strain>
    </source>
</reference>
<dbReference type="InterPro" id="IPR050638">
    <property type="entry name" value="AA-Vitamin_Transporters"/>
</dbReference>
<feature type="transmembrane region" description="Helical" evidence="7">
    <location>
        <begin position="68"/>
        <end position="85"/>
    </location>
</feature>
<dbReference type="PANTHER" id="PTHR32322">
    <property type="entry name" value="INNER MEMBRANE TRANSPORTER"/>
    <property type="match status" value="1"/>
</dbReference>
<evidence type="ECO:0000313" key="10">
    <source>
        <dbReference type="Proteomes" id="UP000000272"/>
    </source>
</evidence>
<dbReference type="KEGG" id="toc:Toce_0328"/>
<keyword evidence="3" id="KW-1003">Cell membrane</keyword>
<dbReference type="PANTHER" id="PTHR32322:SF18">
    <property type="entry name" value="S-ADENOSYLMETHIONINE_S-ADENOSYLHOMOCYSTEINE TRANSPORTER"/>
    <property type="match status" value="1"/>
</dbReference>
<feature type="transmembrane region" description="Helical" evidence="7">
    <location>
        <begin position="223"/>
        <end position="241"/>
    </location>
</feature>
<dbReference type="SUPFAM" id="SSF103481">
    <property type="entry name" value="Multidrug resistance efflux transporter EmrE"/>
    <property type="match status" value="2"/>
</dbReference>
<dbReference type="eggNOG" id="COG0697">
    <property type="taxonomic scope" value="Bacteria"/>
</dbReference>
<feature type="transmembrane region" description="Helical" evidence="7">
    <location>
        <begin position="253"/>
        <end position="271"/>
    </location>
</feature>
<feature type="transmembrane region" description="Helical" evidence="7">
    <location>
        <begin position="97"/>
        <end position="117"/>
    </location>
</feature>
<dbReference type="OrthoDB" id="37139at2"/>
<evidence type="ECO:0000259" key="8">
    <source>
        <dbReference type="Pfam" id="PF00892"/>
    </source>
</evidence>
<evidence type="ECO:0000256" key="1">
    <source>
        <dbReference type="ARBA" id="ARBA00004651"/>
    </source>
</evidence>
<organism evidence="9 10">
    <name type="scientific">Thermosediminibacter oceani (strain ATCC BAA-1034 / DSM 16646 / JW/IW-1228P)</name>
    <dbReference type="NCBI Taxonomy" id="555079"/>
    <lineage>
        <taxon>Bacteria</taxon>
        <taxon>Bacillati</taxon>
        <taxon>Bacillota</taxon>
        <taxon>Clostridia</taxon>
        <taxon>Thermosediminibacterales</taxon>
        <taxon>Thermosediminibacteraceae</taxon>
        <taxon>Thermosediminibacter</taxon>
    </lineage>
</organism>
<evidence type="ECO:0000256" key="4">
    <source>
        <dbReference type="ARBA" id="ARBA00022692"/>
    </source>
</evidence>
<evidence type="ECO:0000256" key="6">
    <source>
        <dbReference type="ARBA" id="ARBA00023136"/>
    </source>
</evidence>
<evidence type="ECO:0000256" key="5">
    <source>
        <dbReference type="ARBA" id="ARBA00022989"/>
    </source>
</evidence>